<sequence length="61" mass="6859">FPTHARLALDILPIAAATVAVESLFSHGKEVITDRRSRLAPATFEQVQCLEHSWKPKLIDY</sequence>
<dbReference type="AlphaFoldDB" id="A0A5C3PFD2"/>
<dbReference type="InParanoid" id="A0A5C3PFD2"/>
<evidence type="ECO:0000313" key="2">
    <source>
        <dbReference type="EMBL" id="TFK88465.1"/>
    </source>
</evidence>
<dbReference type="Pfam" id="PF05699">
    <property type="entry name" value="Dimer_Tnp_hAT"/>
    <property type="match status" value="1"/>
</dbReference>
<dbReference type="SUPFAM" id="SSF53098">
    <property type="entry name" value="Ribonuclease H-like"/>
    <property type="match status" value="1"/>
</dbReference>
<name>A0A5C3PFD2_9APHY</name>
<feature type="non-terminal residue" evidence="2">
    <location>
        <position position="1"/>
    </location>
</feature>
<protein>
    <recommendedName>
        <fullName evidence="1">HAT C-terminal dimerisation domain-containing protein</fullName>
    </recommendedName>
</protein>
<dbReference type="Proteomes" id="UP000308197">
    <property type="component" value="Unassembled WGS sequence"/>
</dbReference>
<dbReference type="InterPro" id="IPR008906">
    <property type="entry name" value="HATC_C_dom"/>
</dbReference>
<accession>A0A5C3PFD2</accession>
<evidence type="ECO:0000259" key="1">
    <source>
        <dbReference type="Pfam" id="PF05699"/>
    </source>
</evidence>
<reference evidence="2 3" key="1">
    <citation type="journal article" date="2019" name="Nat. Ecol. Evol.">
        <title>Megaphylogeny resolves global patterns of mushroom evolution.</title>
        <authorList>
            <person name="Varga T."/>
            <person name="Krizsan K."/>
            <person name="Foldi C."/>
            <person name="Dima B."/>
            <person name="Sanchez-Garcia M."/>
            <person name="Sanchez-Ramirez S."/>
            <person name="Szollosi G.J."/>
            <person name="Szarkandi J.G."/>
            <person name="Papp V."/>
            <person name="Albert L."/>
            <person name="Andreopoulos W."/>
            <person name="Angelini C."/>
            <person name="Antonin V."/>
            <person name="Barry K.W."/>
            <person name="Bougher N.L."/>
            <person name="Buchanan P."/>
            <person name="Buyck B."/>
            <person name="Bense V."/>
            <person name="Catcheside P."/>
            <person name="Chovatia M."/>
            <person name="Cooper J."/>
            <person name="Damon W."/>
            <person name="Desjardin D."/>
            <person name="Finy P."/>
            <person name="Geml J."/>
            <person name="Haridas S."/>
            <person name="Hughes K."/>
            <person name="Justo A."/>
            <person name="Karasinski D."/>
            <person name="Kautmanova I."/>
            <person name="Kiss B."/>
            <person name="Kocsube S."/>
            <person name="Kotiranta H."/>
            <person name="LaButti K.M."/>
            <person name="Lechner B.E."/>
            <person name="Liimatainen K."/>
            <person name="Lipzen A."/>
            <person name="Lukacs Z."/>
            <person name="Mihaltcheva S."/>
            <person name="Morgado L.N."/>
            <person name="Niskanen T."/>
            <person name="Noordeloos M.E."/>
            <person name="Ohm R.A."/>
            <person name="Ortiz-Santana B."/>
            <person name="Ovrebo C."/>
            <person name="Racz N."/>
            <person name="Riley R."/>
            <person name="Savchenko A."/>
            <person name="Shiryaev A."/>
            <person name="Soop K."/>
            <person name="Spirin V."/>
            <person name="Szebenyi C."/>
            <person name="Tomsovsky M."/>
            <person name="Tulloss R.E."/>
            <person name="Uehling J."/>
            <person name="Grigoriev I.V."/>
            <person name="Vagvolgyi C."/>
            <person name="Papp T."/>
            <person name="Martin F.M."/>
            <person name="Miettinen O."/>
            <person name="Hibbett D.S."/>
            <person name="Nagy L.G."/>
        </authorList>
    </citation>
    <scope>NUCLEOTIDE SEQUENCE [LARGE SCALE GENOMIC DNA]</scope>
    <source>
        <strain evidence="2 3">HHB13444</strain>
    </source>
</reference>
<dbReference type="GO" id="GO:0046983">
    <property type="term" value="F:protein dimerization activity"/>
    <property type="evidence" value="ECO:0007669"/>
    <property type="project" value="InterPro"/>
</dbReference>
<dbReference type="InterPro" id="IPR012337">
    <property type="entry name" value="RNaseH-like_sf"/>
</dbReference>
<evidence type="ECO:0000313" key="3">
    <source>
        <dbReference type="Proteomes" id="UP000308197"/>
    </source>
</evidence>
<feature type="domain" description="HAT C-terminal dimerisation" evidence="1">
    <location>
        <begin position="1"/>
        <end position="52"/>
    </location>
</feature>
<feature type="non-terminal residue" evidence="2">
    <location>
        <position position="61"/>
    </location>
</feature>
<proteinExistence type="predicted"/>
<gene>
    <name evidence="2" type="ORF">K466DRAFT_455978</name>
</gene>
<keyword evidence="3" id="KW-1185">Reference proteome</keyword>
<organism evidence="2 3">
    <name type="scientific">Polyporus arcularius HHB13444</name>
    <dbReference type="NCBI Taxonomy" id="1314778"/>
    <lineage>
        <taxon>Eukaryota</taxon>
        <taxon>Fungi</taxon>
        <taxon>Dikarya</taxon>
        <taxon>Basidiomycota</taxon>
        <taxon>Agaricomycotina</taxon>
        <taxon>Agaricomycetes</taxon>
        <taxon>Polyporales</taxon>
        <taxon>Polyporaceae</taxon>
        <taxon>Polyporus</taxon>
    </lineage>
</organism>
<dbReference type="EMBL" id="ML211111">
    <property type="protein sequence ID" value="TFK88465.1"/>
    <property type="molecule type" value="Genomic_DNA"/>
</dbReference>